<sequence length="90" mass="9726">MSSSGVKGGKDVSVDVSLEIPEDALTTSEKYCNVYKITYEVRVLLETEGCNDSPEVAVPITIGSVGLKDDETHQTDEMKANNESTKEVAE</sequence>
<dbReference type="EMBL" id="CVRI01000048">
    <property type="protein sequence ID" value="CRK98607.1"/>
    <property type="molecule type" value="Genomic_DNA"/>
</dbReference>
<protein>
    <submittedName>
        <fullName evidence="3">CLUMA_CG012210, isoform A</fullName>
    </submittedName>
</protein>
<evidence type="ECO:0000256" key="1">
    <source>
        <dbReference type="SAM" id="MobiDB-lite"/>
    </source>
</evidence>
<proteinExistence type="predicted"/>
<name>A0A1J1IEA5_9DIPT</name>
<feature type="domain" description="Arrestin C-terminal-like" evidence="2">
    <location>
        <begin position="5"/>
        <end position="65"/>
    </location>
</feature>
<evidence type="ECO:0000313" key="3">
    <source>
        <dbReference type="EMBL" id="CRK98607.1"/>
    </source>
</evidence>
<evidence type="ECO:0000313" key="4">
    <source>
        <dbReference type="Proteomes" id="UP000183832"/>
    </source>
</evidence>
<dbReference type="Proteomes" id="UP000183832">
    <property type="component" value="Unassembled WGS sequence"/>
</dbReference>
<dbReference type="InterPro" id="IPR014756">
    <property type="entry name" value="Ig_E-set"/>
</dbReference>
<dbReference type="InterPro" id="IPR011022">
    <property type="entry name" value="Arrestin_C-like"/>
</dbReference>
<organism evidence="3 4">
    <name type="scientific">Clunio marinus</name>
    <dbReference type="NCBI Taxonomy" id="568069"/>
    <lineage>
        <taxon>Eukaryota</taxon>
        <taxon>Metazoa</taxon>
        <taxon>Ecdysozoa</taxon>
        <taxon>Arthropoda</taxon>
        <taxon>Hexapoda</taxon>
        <taxon>Insecta</taxon>
        <taxon>Pterygota</taxon>
        <taxon>Neoptera</taxon>
        <taxon>Endopterygota</taxon>
        <taxon>Diptera</taxon>
        <taxon>Nematocera</taxon>
        <taxon>Chironomoidea</taxon>
        <taxon>Chironomidae</taxon>
        <taxon>Clunio</taxon>
    </lineage>
</organism>
<evidence type="ECO:0000259" key="2">
    <source>
        <dbReference type="Pfam" id="PF02752"/>
    </source>
</evidence>
<gene>
    <name evidence="3" type="ORF">CLUMA_CG012210</name>
</gene>
<dbReference type="Gene3D" id="2.60.40.640">
    <property type="match status" value="1"/>
</dbReference>
<dbReference type="SUPFAM" id="SSF81296">
    <property type="entry name" value="E set domains"/>
    <property type="match status" value="1"/>
</dbReference>
<accession>A0A1J1IEA5</accession>
<dbReference type="InterPro" id="IPR014752">
    <property type="entry name" value="Arrestin-like_C"/>
</dbReference>
<feature type="region of interest" description="Disordered" evidence="1">
    <location>
        <begin position="68"/>
        <end position="90"/>
    </location>
</feature>
<reference evidence="3 4" key="1">
    <citation type="submission" date="2015-04" db="EMBL/GenBank/DDBJ databases">
        <authorList>
            <person name="Syromyatnikov M.Y."/>
            <person name="Popov V.N."/>
        </authorList>
    </citation>
    <scope>NUCLEOTIDE SEQUENCE [LARGE SCALE GENOMIC DNA]</scope>
</reference>
<keyword evidence="4" id="KW-1185">Reference proteome</keyword>
<dbReference type="AlphaFoldDB" id="A0A1J1IEA5"/>
<dbReference type="Pfam" id="PF02752">
    <property type="entry name" value="Arrestin_C"/>
    <property type="match status" value="1"/>
</dbReference>